<feature type="transmembrane region" description="Helical" evidence="1">
    <location>
        <begin position="176"/>
        <end position="192"/>
    </location>
</feature>
<name>A0A8D7A5T6_MUSAM</name>
<dbReference type="AlphaFoldDB" id="A0A8D7A5T6"/>
<feature type="non-terminal residue" evidence="2">
    <location>
        <position position="311"/>
    </location>
</feature>
<keyword evidence="1" id="KW-0472">Membrane</keyword>
<accession>A0A8D7A5T6</accession>
<feature type="transmembrane region" description="Helical" evidence="1">
    <location>
        <begin position="212"/>
        <end position="231"/>
    </location>
</feature>
<dbReference type="EMBL" id="HG996469">
    <property type="protein sequence ID" value="CAG1842041.1"/>
    <property type="molecule type" value="Genomic_DNA"/>
</dbReference>
<proteinExistence type="predicted"/>
<reference evidence="2" key="1">
    <citation type="submission" date="2021-03" db="EMBL/GenBank/DDBJ databases">
        <authorList>
            <consortium name="Genoscope - CEA"/>
            <person name="William W."/>
        </authorList>
    </citation>
    <scope>NUCLEOTIDE SEQUENCE</scope>
    <source>
        <strain evidence="2">Doubled-haploid Pahang</strain>
    </source>
</reference>
<organism evidence="2">
    <name type="scientific">Musa acuminata subsp. malaccensis</name>
    <name type="common">Wild banana</name>
    <name type="synonym">Musa malaccensis</name>
    <dbReference type="NCBI Taxonomy" id="214687"/>
    <lineage>
        <taxon>Eukaryota</taxon>
        <taxon>Viridiplantae</taxon>
        <taxon>Streptophyta</taxon>
        <taxon>Embryophyta</taxon>
        <taxon>Tracheophyta</taxon>
        <taxon>Spermatophyta</taxon>
        <taxon>Magnoliopsida</taxon>
        <taxon>Liliopsida</taxon>
        <taxon>Zingiberales</taxon>
        <taxon>Musaceae</taxon>
        <taxon>Musa</taxon>
    </lineage>
</organism>
<evidence type="ECO:0000313" key="2">
    <source>
        <dbReference type="EMBL" id="CAG1842041.1"/>
    </source>
</evidence>
<protein>
    <submittedName>
        <fullName evidence="2">(wild Malaysian banana) hypothetical protein</fullName>
    </submittedName>
</protein>
<keyword evidence="1" id="KW-1133">Transmembrane helix</keyword>
<feature type="transmembrane region" description="Helical" evidence="1">
    <location>
        <begin position="99"/>
        <end position="117"/>
    </location>
</feature>
<feature type="transmembrane region" description="Helical" evidence="1">
    <location>
        <begin position="252"/>
        <end position="273"/>
    </location>
</feature>
<gene>
    <name evidence="2" type="ORF">GSMUA_118360.1</name>
</gene>
<evidence type="ECO:0000256" key="1">
    <source>
        <dbReference type="SAM" id="Phobius"/>
    </source>
</evidence>
<feature type="transmembrane region" description="Helical" evidence="1">
    <location>
        <begin position="129"/>
        <end position="147"/>
    </location>
</feature>
<feature type="transmembrane region" description="Helical" evidence="1">
    <location>
        <begin position="65"/>
        <end position="87"/>
    </location>
</feature>
<sequence>GEAAWLLTYSYRGVVIPHAARRSPLAARVVVFLTSTLSRSSVNSDTGEGYDFFGSRVSLSMASQVMIALALSLVGGFSTSIGGLFVVLNHTPDLKMLGILQGFAAGLMLSISFFDLAHNALNTLGFLKGNVWFFVGALFFASIVNFIPEPSFVSRNEETEDDGSTKDMNRKHQHQILFSGIITAVGISLHNFPEGMAVFLGSMKGLRVGINLALAIALHNIPEVIIRAIYFGFSMEMGHGRHIYFKWQAFKLATLSGFAEPLGVIFVVGGVMAFLTLHEMLPLAFEYAGHKQAVQAVFVGMALMSARLDIH</sequence>
<dbReference type="PANTHER" id="PTHR11040">
    <property type="entry name" value="ZINC/IRON TRANSPORTER"/>
    <property type="match status" value="1"/>
</dbReference>
<keyword evidence="1" id="KW-0812">Transmembrane</keyword>
<dbReference type="PANTHER" id="PTHR11040:SF210">
    <property type="entry name" value="ZINC-REGULATED TRANSPORTER 3"/>
    <property type="match status" value="1"/>
</dbReference>